<feature type="compositionally biased region" description="Low complexity" evidence="5">
    <location>
        <begin position="222"/>
        <end position="238"/>
    </location>
</feature>
<proteinExistence type="predicted"/>
<keyword evidence="2 4" id="KW-0863">Zinc-finger</keyword>
<dbReference type="PROSITE" id="PS50145">
    <property type="entry name" value="ZF_TRAF"/>
    <property type="match status" value="1"/>
</dbReference>
<name>A0A6A6PB36_9PEZI</name>
<evidence type="ECO:0000256" key="4">
    <source>
        <dbReference type="PROSITE-ProRule" id="PRU00207"/>
    </source>
</evidence>
<feature type="compositionally biased region" description="Polar residues" evidence="5">
    <location>
        <begin position="239"/>
        <end position="255"/>
    </location>
</feature>
<dbReference type="PANTHER" id="PTHR10131:SF94">
    <property type="entry name" value="TNF RECEPTOR-ASSOCIATED FACTOR 4"/>
    <property type="match status" value="1"/>
</dbReference>
<dbReference type="GO" id="GO:0008270">
    <property type="term" value="F:zinc ion binding"/>
    <property type="evidence" value="ECO:0007669"/>
    <property type="project" value="UniProtKB-KW"/>
</dbReference>
<reference evidence="7" key="1">
    <citation type="journal article" date="2020" name="Stud. Mycol.">
        <title>101 Dothideomycetes genomes: a test case for predicting lifestyles and emergence of pathogens.</title>
        <authorList>
            <person name="Haridas S."/>
            <person name="Albert R."/>
            <person name="Binder M."/>
            <person name="Bloem J."/>
            <person name="Labutti K."/>
            <person name="Salamov A."/>
            <person name="Andreopoulos B."/>
            <person name="Baker S."/>
            <person name="Barry K."/>
            <person name="Bills G."/>
            <person name="Bluhm B."/>
            <person name="Cannon C."/>
            <person name="Castanera R."/>
            <person name="Culley D."/>
            <person name="Daum C."/>
            <person name="Ezra D."/>
            <person name="Gonzalez J."/>
            <person name="Henrissat B."/>
            <person name="Kuo A."/>
            <person name="Liang C."/>
            <person name="Lipzen A."/>
            <person name="Lutzoni F."/>
            <person name="Magnuson J."/>
            <person name="Mondo S."/>
            <person name="Nolan M."/>
            <person name="Ohm R."/>
            <person name="Pangilinan J."/>
            <person name="Park H.-J."/>
            <person name="Ramirez L."/>
            <person name="Alfaro M."/>
            <person name="Sun H."/>
            <person name="Tritt A."/>
            <person name="Yoshinaga Y."/>
            <person name="Zwiers L.-H."/>
            <person name="Turgeon B."/>
            <person name="Goodwin S."/>
            <person name="Spatafora J."/>
            <person name="Crous P."/>
            <person name="Grigoriev I."/>
        </authorList>
    </citation>
    <scope>NUCLEOTIDE SEQUENCE</scope>
    <source>
        <strain evidence="7">ATCC 16933</strain>
    </source>
</reference>
<dbReference type="SUPFAM" id="SSF49599">
    <property type="entry name" value="TRAF domain-like"/>
    <property type="match status" value="1"/>
</dbReference>
<dbReference type="OrthoDB" id="1630758at2759"/>
<evidence type="ECO:0000256" key="3">
    <source>
        <dbReference type="ARBA" id="ARBA00022833"/>
    </source>
</evidence>
<feature type="compositionally biased region" description="Gly residues" evidence="5">
    <location>
        <begin position="369"/>
        <end position="391"/>
    </location>
</feature>
<feature type="region of interest" description="Disordered" evidence="5">
    <location>
        <begin position="189"/>
        <end position="277"/>
    </location>
</feature>
<accession>A0A6A6PB36</accession>
<dbReference type="InterPro" id="IPR013083">
    <property type="entry name" value="Znf_RING/FYVE/PHD"/>
</dbReference>
<feature type="zinc finger region" description="TRAF-type" evidence="4">
    <location>
        <begin position="80"/>
        <end position="127"/>
    </location>
</feature>
<keyword evidence="8" id="KW-1185">Reference proteome</keyword>
<evidence type="ECO:0000313" key="8">
    <source>
        <dbReference type="Proteomes" id="UP000799766"/>
    </source>
</evidence>
<dbReference type="Proteomes" id="UP000799766">
    <property type="component" value="Unassembled WGS sequence"/>
</dbReference>
<gene>
    <name evidence="7" type="ORF">BDY21DRAFT_135839</name>
</gene>
<feature type="compositionally biased region" description="Basic and acidic residues" evidence="5">
    <location>
        <begin position="396"/>
        <end position="407"/>
    </location>
</feature>
<keyword evidence="1 4" id="KW-0479">Metal-binding</keyword>
<evidence type="ECO:0000256" key="1">
    <source>
        <dbReference type="ARBA" id="ARBA00022723"/>
    </source>
</evidence>
<evidence type="ECO:0000256" key="5">
    <source>
        <dbReference type="SAM" id="MobiDB-lite"/>
    </source>
</evidence>
<organism evidence="7 8">
    <name type="scientific">Lineolata rhizophorae</name>
    <dbReference type="NCBI Taxonomy" id="578093"/>
    <lineage>
        <taxon>Eukaryota</taxon>
        <taxon>Fungi</taxon>
        <taxon>Dikarya</taxon>
        <taxon>Ascomycota</taxon>
        <taxon>Pezizomycotina</taxon>
        <taxon>Dothideomycetes</taxon>
        <taxon>Dothideomycetes incertae sedis</taxon>
        <taxon>Lineolatales</taxon>
        <taxon>Lineolataceae</taxon>
        <taxon>Lineolata</taxon>
    </lineage>
</organism>
<evidence type="ECO:0000259" key="6">
    <source>
        <dbReference type="PROSITE" id="PS50145"/>
    </source>
</evidence>
<keyword evidence="3 4" id="KW-0862">Zinc</keyword>
<feature type="domain" description="TRAF-type" evidence="6">
    <location>
        <begin position="80"/>
        <end position="127"/>
    </location>
</feature>
<dbReference type="PANTHER" id="PTHR10131">
    <property type="entry name" value="TNF RECEPTOR ASSOCIATED FACTOR"/>
    <property type="match status" value="1"/>
</dbReference>
<dbReference type="AlphaFoldDB" id="A0A6A6PB36"/>
<dbReference type="EMBL" id="MU001672">
    <property type="protein sequence ID" value="KAF2460947.1"/>
    <property type="molecule type" value="Genomic_DNA"/>
</dbReference>
<dbReference type="InterPro" id="IPR001293">
    <property type="entry name" value="Znf_TRAF"/>
</dbReference>
<feature type="region of interest" description="Disordered" evidence="5">
    <location>
        <begin position="351"/>
        <end position="407"/>
    </location>
</feature>
<feature type="compositionally biased region" description="Low complexity" evidence="5">
    <location>
        <begin position="189"/>
        <end position="203"/>
    </location>
</feature>
<evidence type="ECO:0000256" key="2">
    <source>
        <dbReference type="ARBA" id="ARBA00022771"/>
    </source>
</evidence>
<dbReference type="Pfam" id="PF02176">
    <property type="entry name" value="zf-TRAF"/>
    <property type="match status" value="1"/>
</dbReference>
<sequence>MLDELVVKCPNGNAGCAWEGKRGEVQHHIDLYCDYTIVECPVPECRLEVLQKDFHRGCLHYGVKCEDCGEGMLKRDLDDHHNSSCPNRFEHCPHCSESVLKRGLTAHVSTTCPVGPTNCPGKAYGCTFYATRREVVEHSKTCQIAIMTPFLVEQKQLADEQRTANELLRRKVKILEGGFTAMQGVLYSSDQQSQHHQQGPQSSRINPATSPGVAASFQPLDNAVASPAPSNSVSAAASTPHQPSTSTSVSPNASAHASPALAPNPQPNSPSLPSFVDAPTQHLLSLHESLREELARQQAALADLEARTTVMILNEGLRAKEDMAHTNAAIGAIRMQMHWLMSANARFAQGGGAGGGRGTAGATPAGPSRGAGAGAGAGSGAAGSAGGGGLLGPARRSSDSGRQDTKL</sequence>
<dbReference type="Gene3D" id="3.30.40.10">
    <property type="entry name" value="Zinc/RING finger domain, C3HC4 (zinc finger)"/>
    <property type="match status" value="2"/>
</dbReference>
<protein>
    <recommendedName>
        <fullName evidence="6">TRAF-type domain-containing protein</fullName>
    </recommendedName>
</protein>
<evidence type="ECO:0000313" key="7">
    <source>
        <dbReference type="EMBL" id="KAF2460947.1"/>
    </source>
</evidence>